<evidence type="ECO:0000256" key="4">
    <source>
        <dbReference type="PROSITE-ProRule" id="PRU00175"/>
    </source>
</evidence>
<reference evidence="7 8" key="1">
    <citation type="submission" date="2021-04" db="EMBL/GenBank/DDBJ databases">
        <authorList>
            <person name="Bliznina A."/>
        </authorList>
    </citation>
    <scope>NUCLEOTIDE SEQUENCE [LARGE SCALE GENOMIC DNA]</scope>
</reference>
<dbReference type="InterPro" id="IPR015947">
    <property type="entry name" value="PUA-like_sf"/>
</dbReference>
<evidence type="ECO:0000256" key="3">
    <source>
        <dbReference type="ARBA" id="ARBA00022833"/>
    </source>
</evidence>
<dbReference type="InterPro" id="IPR003111">
    <property type="entry name" value="Lon_prtase_N"/>
</dbReference>
<sequence>MNGTENSSSNCSNASSYNDNCLDDFVKDAITAHDDFLALFQGNEIVGTFDLRKDLPPHLCPLCHFLLVDPATLPCGHTICNRCSRSRRSCWCGKVFHSEVESHSKRNIVLGNAIQQIFPAASKSCADMIKLLDSYSSTGLLLEEALKLDKLVGVPKPFLQKIKARHFNAHGDFRLGEIYAKECLESDPILASGWALLAEALAGQNELYAALGRCLIAFWLDKDHPYLLNLCEQIFANVKNLTRPTVISSLDTAIKNSGMALLPAKRPRLNNNSEIEITQNGSSGEEVGKLFCGNFSFSKSCDPVRESPPTSKMQNFADDTCLGELRAELCNEGVIEKLESTFKNDLNLPLHLGDLECPLCLRVYWNPDVTPCGHTFCSDCLERTLDHDPKCPLCKYSLADFTEAQRDQRCFDKHMQRLIKRWLPQDFEERRLQALEEEEEIKAKIPIFVCTLAFPCVPCPLHVFEPRHRLLLRRCIRSRNGEFGMNLPCISPGQLPFERNGTLLKVRNTDYFNDGRVVVDSVGVGRFKVQNNFTIDGYDAATVQRVIDVPPREGEMQKLSTLSNTVFQRALQWFESLPDDQSQALTRHYGEMPERSTERQEYANNDGPAWTWWVLAVIPAEDRIKLHVLGQTSLLNRLKLISRVITCIIQSQSTHSS</sequence>
<dbReference type="Gene3D" id="2.30.130.40">
    <property type="entry name" value="LON domain-like"/>
    <property type="match status" value="1"/>
</dbReference>
<feature type="domain" description="RING-type" evidence="5">
    <location>
        <begin position="60"/>
        <end position="90"/>
    </location>
</feature>
<dbReference type="SUPFAM" id="SSF88697">
    <property type="entry name" value="PUA domain-like"/>
    <property type="match status" value="1"/>
</dbReference>
<dbReference type="PROSITE" id="PS50089">
    <property type="entry name" value="ZF_RING_2"/>
    <property type="match status" value="2"/>
</dbReference>
<dbReference type="PANTHER" id="PTHR23327:SF42">
    <property type="entry name" value="LON PEPTIDASE N-TERMINAL DOMAIN AND RING FINGER PROTEIN C14F5.10C"/>
    <property type="match status" value="1"/>
</dbReference>
<evidence type="ECO:0000259" key="5">
    <source>
        <dbReference type="PROSITE" id="PS50089"/>
    </source>
</evidence>
<dbReference type="SMART" id="SM00184">
    <property type="entry name" value="RING"/>
    <property type="match status" value="2"/>
</dbReference>
<keyword evidence="8" id="KW-1185">Reference proteome</keyword>
<dbReference type="PROSITE" id="PS00518">
    <property type="entry name" value="ZF_RING_1"/>
    <property type="match status" value="1"/>
</dbReference>
<keyword evidence="2 4" id="KW-0863">Zinc-finger</keyword>
<name>A0ABN7T128_OIKDI</name>
<gene>
    <name evidence="7" type="ORF">OKIOD_LOCUS14456</name>
</gene>
<dbReference type="InterPro" id="IPR046336">
    <property type="entry name" value="Lon_prtase_N_sf"/>
</dbReference>
<dbReference type="Pfam" id="PF02190">
    <property type="entry name" value="LON_substr_bdg"/>
    <property type="match status" value="1"/>
</dbReference>
<dbReference type="Proteomes" id="UP001158576">
    <property type="component" value="Chromosome 2"/>
</dbReference>
<organism evidence="7 8">
    <name type="scientific">Oikopleura dioica</name>
    <name type="common">Tunicate</name>
    <dbReference type="NCBI Taxonomy" id="34765"/>
    <lineage>
        <taxon>Eukaryota</taxon>
        <taxon>Metazoa</taxon>
        <taxon>Chordata</taxon>
        <taxon>Tunicata</taxon>
        <taxon>Appendicularia</taxon>
        <taxon>Copelata</taxon>
        <taxon>Oikopleuridae</taxon>
        <taxon>Oikopleura</taxon>
    </lineage>
</organism>
<dbReference type="InterPro" id="IPR001841">
    <property type="entry name" value="Znf_RING"/>
</dbReference>
<evidence type="ECO:0000259" key="6">
    <source>
        <dbReference type="PROSITE" id="PS51787"/>
    </source>
</evidence>
<feature type="domain" description="Lon N-terminal" evidence="6">
    <location>
        <begin position="442"/>
        <end position="649"/>
    </location>
</feature>
<evidence type="ECO:0000256" key="2">
    <source>
        <dbReference type="ARBA" id="ARBA00022771"/>
    </source>
</evidence>
<dbReference type="PROSITE" id="PS51787">
    <property type="entry name" value="LON_N"/>
    <property type="match status" value="1"/>
</dbReference>
<dbReference type="EMBL" id="OU015567">
    <property type="protein sequence ID" value="CAG5111375.1"/>
    <property type="molecule type" value="Genomic_DNA"/>
</dbReference>
<dbReference type="Gene3D" id="3.30.40.10">
    <property type="entry name" value="Zinc/RING finger domain, C3HC4 (zinc finger)"/>
    <property type="match status" value="2"/>
</dbReference>
<keyword evidence="1" id="KW-0479">Metal-binding</keyword>
<feature type="domain" description="RING-type" evidence="5">
    <location>
        <begin position="357"/>
        <end position="395"/>
    </location>
</feature>
<accession>A0ABN7T128</accession>
<keyword evidence="3" id="KW-0862">Zinc</keyword>
<evidence type="ECO:0000313" key="8">
    <source>
        <dbReference type="Proteomes" id="UP001158576"/>
    </source>
</evidence>
<dbReference type="SMART" id="SM00464">
    <property type="entry name" value="LON"/>
    <property type="match status" value="1"/>
</dbReference>
<dbReference type="InterPro" id="IPR013083">
    <property type="entry name" value="Znf_RING/FYVE/PHD"/>
</dbReference>
<dbReference type="InterPro" id="IPR017907">
    <property type="entry name" value="Znf_RING_CS"/>
</dbReference>
<dbReference type="CDD" id="cd16514">
    <property type="entry name" value="RING-HC_LONFs_rpt2"/>
    <property type="match status" value="1"/>
</dbReference>
<evidence type="ECO:0000313" key="7">
    <source>
        <dbReference type="EMBL" id="CAG5111375.1"/>
    </source>
</evidence>
<evidence type="ECO:0000256" key="1">
    <source>
        <dbReference type="ARBA" id="ARBA00022723"/>
    </source>
</evidence>
<protein>
    <submittedName>
        <fullName evidence="7">Oidioi.mRNA.OKI2018_I69.chr2.g5691.t1.cds</fullName>
    </submittedName>
</protein>
<dbReference type="PANTHER" id="PTHR23327">
    <property type="entry name" value="RING FINGER PROTEIN 127"/>
    <property type="match status" value="1"/>
</dbReference>
<proteinExistence type="predicted"/>
<dbReference type="Pfam" id="PF13923">
    <property type="entry name" value="zf-C3HC4_2"/>
    <property type="match status" value="1"/>
</dbReference>
<dbReference type="SUPFAM" id="SSF57850">
    <property type="entry name" value="RING/U-box"/>
    <property type="match status" value="2"/>
</dbReference>